<name>A0A146K1P1_9EUKA</name>
<gene>
    <name evidence="1" type="ORF">TPC1_30127</name>
</gene>
<protein>
    <submittedName>
        <fullName evidence="1">Uncharacterized protein</fullName>
    </submittedName>
</protein>
<reference evidence="1" key="1">
    <citation type="submission" date="2015-07" db="EMBL/GenBank/DDBJ databases">
        <title>Adaptation to a free-living lifestyle via gene acquisitions in the diplomonad Trepomonas sp. PC1.</title>
        <authorList>
            <person name="Xu F."/>
            <person name="Jerlstrom-Hultqvist J."/>
            <person name="Kolisko M."/>
            <person name="Simpson A.G.B."/>
            <person name="Roger A.J."/>
            <person name="Svard S.G."/>
            <person name="Andersson J.O."/>
        </authorList>
    </citation>
    <scope>NUCLEOTIDE SEQUENCE</scope>
    <source>
        <strain evidence="1">PC1</strain>
    </source>
</reference>
<feature type="non-terminal residue" evidence="1">
    <location>
        <position position="1"/>
    </location>
</feature>
<organism evidence="1">
    <name type="scientific">Trepomonas sp. PC1</name>
    <dbReference type="NCBI Taxonomy" id="1076344"/>
    <lineage>
        <taxon>Eukaryota</taxon>
        <taxon>Metamonada</taxon>
        <taxon>Diplomonadida</taxon>
        <taxon>Hexamitidae</taxon>
        <taxon>Hexamitinae</taxon>
        <taxon>Trepomonas</taxon>
    </lineage>
</organism>
<evidence type="ECO:0000313" key="1">
    <source>
        <dbReference type="EMBL" id="JAP90378.1"/>
    </source>
</evidence>
<accession>A0A146K1P1</accession>
<proteinExistence type="predicted"/>
<dbReference type="AlphaFoldDB" id="A0A146K1P1"/>
<dbReference type="EMBL" id="GDID01006228">
    <property type="protein sequence ID" value="JAP90378.1"/>
    <property type="molecule type" value="Transcribed_RNA"/>
</dbReference>
<sequence>FTIQQATAKKITCTFVHVQTGSVIKLQYDSLIGLLDAAHGKPQVGSLDATQYAAKACKFLQQCEIISTEQMADYFQFYYALSWKQTLNKIQPSILIQNYSLVWKVPNLNGESMIFMLRVLPLIPIEQIFCQKLKLQKTSIMQRLQDFANLDREFYDLNKAGMSDIRLFSPLNKENFFKVLPDQLKSQIAVQIEKFQQLCTDDAEPVNSLTRNLSQTFFTQQSFTNFMISPTQTVKSSFSQLFSPNQQQIYGNQEESSEQKSLDRKSIDWKNSSFRVENANLMRKHSFVKNQYEQLTLFSDNSSILQFTNFEVNETLNLLPFIKSPYFFSDNNKLLWRADSRQIYSVENNIFVCTELHKMINQQLQKHSQSNLQDIYDLSQFAINQCFFTSLVYDNVSQSIISISQHPQQIIFNLKKEKSQNRLSIYIKFISDLILQLTKMHSLQQNELIYLLKTIFGTDFKTFLEQNLAANNPSLQLLNYFVKDLLTGESDIEPGLYLSLIKLAEVIQKAISIINQNAISIDFVIADYIYFHYTFNQLHPVKNHAIQLVQNPMYTDFSKHHFLAKQYISSVYAVQTIFKLFLESDQQFLGCINSCEKASTFFEQIEYFKLFDRQINHLQEIISSYTAGKHSEIKGLLGECVTGVEILGKIQKQLSSTKLHFQDIFLSQEYFQAFIDHNQFNAIQTAQTLYEKFVKFEFFRELVHQKDQTCSHQQLQIPTWLDRITLEEFKIAGLENQMPFQHINYQSQAAPATFRQSAVKNAQEMDFYFNFLPKYSLKPQSFANTLKITEIQIPDSEQYLNRYLEEQVHYDLPDTLLIMKNTSVYSKYHELQLCQQFETLTRIVQSRCIEVENYYKNLNTKPKTYQCMEISTTKQAKMLRFDKYSKQLIKNQFVKAARIDFKVNGLEKKKSLDKIAMSLDVVEKYKQSIDLSKIIEQIEPVENVGVENLVKKMIE</sequence>